<dbReference type="InterPro" id="IPR042258">
    <property type="entry name" value="DGOK_N"/>
</dbReference>
<dbReference type="RefSeq" id="WP_157934205.1">
    <property type="nucleotide sequence ID" value="NZ_CP016616.1"/>
</dbReference>
<dbReference type="InterPro" id="IPR042257">
    <property type="entry name" value="DGOK_C"/>
</dbReference>
<reference evidence="1" key="1">
    <citation type="submission" date="2016-07" db="EMBL/GenBank/DDBJ databases">
        <title>Microvirga ossetica sp. nov. a new species of rhizobia isolated from root nodules of the legume species Vicia alpestris Steven originated from North Ossetia region in the Caucasus.</title>
        <authorList>
            <person name="Safronova V.I."/>
            <person name="Kuznetsova I.G."/>
            <person name="Sazanova A.L."/>
            <person name="Belimov A."/>
            <person name="Andronov E."/>
            <person name="Osledkin Y.S."/>
            <person name="Onishchuk O.P."/>
            <person name="Kurchak O.N."/>
            <person name="Shaposhnikov A.I."/>
            <person name="Willems A."/>
            <person name="Tikhonovich I.A."/>
        </authorList>
    </citation>
    <scope>NUCLEOTIDE SEQUENCE [LARGE SCALE GENOMIC DNA]</scope>
    <source>
        <strain evidence="1">V5/3M</strain>
    </source>
</reference>
<dbReference type="Pfam" id="PF05035">
    <property type="entry name" value="DGOK"/>
    <property type="match status" value="1"/>
</dbReference>
<dbReference type="GO" id="GO:0034194">
    <property type="term" value="P:D-galactonate catabolic process"/>
    <property type="evidence" value="ECO:0007669"/>
    <property type="project" value="InterPro"/>
</dbReference>
<sequence>MILAIEWTSAAFHAFLFEEDGTLIDQRQQARGVNHVTDGAFEAALREMAGDWAAQASRVYLAGMITSRNGWVETPYAEAPASLQDILARAITKTVEGLAPLVFLPGVSVQHPLPDMMRGEELKIIGAMSQRSGVVALPGAHTKWAMVENGAIERFATYMTGEIAALLKANSLVGRFIPTHSADNPEAFLRGVRLAWDRSIGGNVLRRIFSARSMVLFDELAPADISDYLSGLLIGAEIDEALQEYSPPDRHVTLIGPRALCQRYMVALREAGMTSATVESAGISAFQTLVANQRQLETSSSTT</sequence>
<dbReference type="InterPro" id="IPR007729">
    <property type="entry name" value="DGOK"/>
</dbReference>
<evidence type="ECO:0000313" key="1">
    <source>
        <dbReference type="EMBL" id="ANY79569.1"/>
    </source>
</evidence>
<accession>A0A1B2EHZ4</accession>
<dbReference type="AlphaFoldDB" id="A0A1B2EHZ4"/>
<gene>
    <name evidence="1" type="ORF">BB934_16150</name>
</gene>
<dbReference type="GO" id="GO:0008671">
    <property type="term" value="F:2-dehydro-3-deoxygalactonokinase activity"/>
    <property type="evidence" value="ECO:0007669"/>
    <property type="project" value="InterPro"/>
</dbReference>
<dbReference type="Gene3D" id="3.30.420.300">
    <property type="entry name" value="2-keto-3-deoxy-galactonokinase, substrate binding domain"/>
    <property type="match status" value="1"/>
</dbReference>
<dbReference type="KEGG" id="moc:BB934_16150"/>
<organism evidence="1">
    <name type="scientific">Microvirga ossetica</name>
    <dbReference type="NCBI Taxonomy" id="1882682"/>
    <lineage>
        <taxon>Bacteria</taxon>
        <taxon>Pseudomonadati</taxon>
        <taxon>Pseudomonadota</taxon>
        <taxon>Alphaproteobacteria</taxon>
        <taxon>Hyphomicrobiales</taxon>
        <taxon>Methylobacteriaceae</taxon>
        <taxon>Microvirga</taxon>
    </lineage>
</organism>
<protein>
    <recommendedName>
        <fullName evidence="2">2-dehydro-3-deoxygalactonokinase</fullName>
    </recommendedName>
</protein>
<dbReference type="OrthoDB" id="256574at2"/>
<proteinExistence type="predicted"/>
<evidence type="ECO:0008006" key="2">
    <source>
        <dbReference type="Google" id="ProtNLM"/>
    </source>
</evidence>
<name>A0A1B2EHZ4_9HYPH</name>
<dbReference type="Gene3D" id="3.30.420.310">
    <property type="entry name" value="2-keto-3-deoxy-galactonokinase, C-terminal domain"/>
    <property type="match status" value="1"/>
</dbReference>
<dbReference type="EMBL" id="CP016616">
    <property type="protein sequence ID" value="ANY79569.1"/>
    <property type="molecule type" value="Genomic_DNA"/>
</dbReference>